<accession>S3ZMP5</accession>
<evidence type="ECO:0000313" key="2">
    <source>
        <dbReference type="Proteomes" id="UP000014629"/>
    </source>
</evidence>
<keyword evidence="2" id="KW-1185">Reference proteome</keyword>
<name>S3ZMP5_9ACTN</name>
<dbReference type="EMBL" id="AOPZ01000120">
    <property type="protein sequence ID" value="EPH44034.1"/>
    <property type="molecule type" value="Genomic_DNA"/>
</dbReference>
<comment type="caution">
    <text evidence="1">The sequence shown here is derived from an EMBL/GenBank/DDBJ whole genome shotgun (WGS) entry which is preliminary data.</text>
</comment>
<reference evidence="1 2" key="1">
    <citation type="submission" date="2013-02" db="EMBL/GenBank/DDBJ databases">
        <title>Draft Genome Sequence of Streptomyces aurantiacus, Which Produces Setomimycin.</title>
        <authorList>
            <person name="Gruening B.A."/>
            <person name="Praeg A."/>
            <person name="Erxleben A."/>
            <person name="Guenther S."/>
            <person name="Mueller M."/>
        </authorList>
    </citation>
    <scope>NUCLEOTIDE SEQUENCE [LARGE SCALE GENOMIC DNA]</scope>
    <source>
        <strain evidence="1 2">JA 4570</strain>
    </source>
</reference>
<gene>
    <name evidence="1" type="ORF">STRAU_2897</name>
</gene>
<protein>
    <submittedName>
        <fullName evidence="1">Uncharacterized protein</fullName>
    </submittedName>
</protein>
<evidence type="ECO:0000313" key="1">
    <source>
        <dbReference type="EMBL" id="EPH44034.1"/>
    </source>
</evidence>
<organism evidence="1 2">
    <name type="scientific">Streptomyces aurantiacus JA 4570</name>
    <dbReference type="NCBI Taxonomy" id="1286094"/>
    <lineage>
        <taxon>Bacteria</taxon>
        <taxon>Bacillati</taxon>
        <taxon>Actinomycetota</taxon>
        <taxon>Actinomycetes</taxon>
        <taxon>Kitasatosporales</taxon>
        <taxon>Streptomycetaceae</taxon>
        <taxon>Streptomyces</taxon>
        <taxon>Streptomyces aurantiacus group</taxon>
    </lineage>
</organism>
<dbReference type="PATRIC" id="fig|1286094.4.peg.2867"/>
<dbReference type="AlphaFoldDB" id="S3ZMP5"/>
<proteinExistence type="predicted"/>
<sequence>MPVRPRGAVRPRRALRPRRLVLPRGGRGIAAPHRCLRVAFRRRTPLVRHSR</sequence>
<dbReference type="Proteomes" id="UP000014629">
    <property type="component" value="Unassembled WGS sequence"/>
</dbReference>